<feature type="compositionally biased region" description="Basic and acidic residues" evidence="4">
    <location>
        <begin position="770"/>
        <end position="783"/>
    </location>
</feature>
<dbReference type="PANTHER" id="PTHR14017">
    <property type="entry name" value="LYSINE-SPECIFIC DEMETHYLASE"/>
    <property type="match status" value="1"/>
</dbReference>
<comment type="subcellular location">
    <subcellularLocation>
        <location evidence="1">Nucleus</location>
    </subcellularLocation>
</comment>
<evidence type="ECO:0000256" key="4">
    <source>
        <dbReference type="SAM" id="MobiDB-lite"/>
    </source>
</evidence>
<feature type="region of interest" description="Disordered" evidence="4">
    <location>
        <begin position="730"/>
        <end position="1390"/>
    </location>
</feature>
<sequence>MTGAATMSIDVPVSDPSQRAVSDRTQSIWLRIARMQESFNDPDRSLIAYEQVLKHNRSNVHAIVSAALLLMKKDHLHAAIRYLITAVQIDPHNGDAWRALGYTYILTDDMDKAYHAYFNALENLPDHHDPQLWFGIAVIYDRIGNLHDALRTFNTVLAIAPNFERSDEVFYSIALIYKEQGEYHMANSYMTKIISINCSPGASAEAWYQIGTLHDITNNIPSATEAYQNALTRLPTHTKCLQSYAWLIHKNGNSSKAVELLQRALGYDDSDGVTNYLIGRIYMANLDFRVAYDNYQRAVHLDEKNPNFWCSIASLYYQRRQYRDALDAYTRAVRINPDIAEIWFDLGTLYEAYSNFGEAMEAFQRAAKLKPHNIAFTQRIAALRTNNMNGTALQGPSDRPLSDGPEMTPASRVGQRPHIKCDVVRRYGLLMPPSDVQNIKPSVPVPSSHPGALPSFRSLAGDRQLGPGALPVVNGPAPVKQNGVHRTQNMQSMSNGLVSRANAPKQEDMPISSSHSPQSRAAPITGPRQEPIYHQQLQHQPPQHADGKPVRYPGSARAPTDVVANVQYSSQMSTAPQVDSRMTDYPRSGMSQDYRRPGSNPVDQGSQQPFSRGYPSSEAMRDRPPHFSQPIHPSSASLSTHDEQSRPRNGMGQEHSRPGDSKWSSAPAVGIPPYSRNHQTPHGYPSNEAPSDRNTMGSTGTQAGALPASMGLSSRFRSEPMEQAANILASRPIETTDPSHTTSQVQLHGARPIPKPDTNANPAIPYGPRTTEESRYSGVKENENIPSANNRSPPRTGSDKLSQLSGTPPRDKMAQEPFHSTEAKHKSASMTPVSAPSTFTSSNEFSMERKEGRSDSHLSHPGNRTSRPQLLNPIQDGQMGPKLNAAKPDSPVDEEMLPRLPPLPPAQGEQRNMSAGMDTNRPLFRDGHAQRIPLVTAQPAPTRSDAQHTNAMNRPEAKGDKGSAFGPHGPPISRAEDTGRDGPSTIPSTTMGGSADRKYDNPPASQSDMYSRQAASPSLRRVTENAPLSGSSRAMPISSMMIPSETRRVVNGGVGQMSSPLHSAHKAPDTLSSPSPVRRDAYAPQSNGNEKVVKTGSPGPLRSNQPSTSAHLPAPHQAGPEGAPLPRHSSGLTKFPRGNGSSGKQSEGYSYMQAREKTETHHQLPRVPSTGIRSSLQLANNGGIPTLKKPRLQPFGSDQGQREKSPSAFEGRDGKGAHGHSVRNPFGSGISASFSKSLSRSGPSGPIGVVSMNGSGAAADMATGPSTSGSMRSPGKRDDRAVRSSSREDIPGLGKRNATVYENGSVGTGKSDSYGKFISKPSVFGPSPEMKLRSPERAQQPPHFKGTTPPYRPGMDGRGFADSNAEVSRPKIHHTATESNGGNRFNGGDL</sequence>
<evidence type="ECO:0000256" key="1">
    <source>
        <dbReference type="ARBA" id="ARBA00004123"/>
    </source>
</evidence>
<feature type="region of interest" description="Disordered" evidence="4">
    <location>
        <begin position="392"/>
        <end position="415"/>
    </location>
</feature>
<dbReference type="PROSITE" id="PS50293">
    <property type="entry name" value="TPR_REGION"/>
    <property type="match status" value="2"/>
</dbReference>
<dbReference type="PROSITE" id="PS50005">
    <property type="entry name" value="TPR"/>
    <property type="match status" value="6"/>
</dbReference>
<dbReference type="Gene3D" id="1.25.40.10">
    <property type="entry name" value="Tetratricopeptide repeat domain"/>
    <property type="match status" value="2"/>
</dbReference>
<feature type="compositionally biased region" description="Polar residues" evidence="4">
    <location>
        <begin position="568"/>
        <end position="577"/>
    </location>
</feature>
<feature type="compositionally biased region" description="Basic and acidic residues" evidence="4">
    <location>
        <begin position="1275"/>
        <end position="1290"/>
    </location>
</feature>
<feature type="compositionally biased region" description="Polar residues" evidence="4">
    <location>
        <begin position="1171"/>
        <end position="1180"/>
    </location>
</feature>
<reference evidence="6" key="1">
    <citation type="journal article" date="2013" name="Proc. Natl. Acad. Sci. U.S.A.">
        <title>Genome structure and metabolic features in the red seaweed Chondrus crispus shed light on evolution of the Archaeplastida.</title>
        <authorList>
            <person name="Collen J."/>
            <person name="Porcel B."/>
            <person name="Carre W."/>
            <person name="Ball S.G."/>
            <person name="Chaparro C."/>
            <person name="Tonon T."/>
            <person name="Barbeyron T."/>
            <person name="Michel G."/>
            <person name="Noel B."/>
            <person name="Valentin K."/>
            <person name="Elias M."/>
            <person name="Artiguenave F."/>
            <person name="Arun A."/>
            <person name="Aury J.M."/>
            <person name="Barbosa-Neto J.F."/>
            <person name="Bothwell J.H."/>
            <person name="Bouget F.Y."/>
            <person name="Brillet L."/>
            <person name="Cabello-Hurtado F."/>
            <person name="Capella-Gutierrez S."/>
            <person name="Charrier B."/>
            <person name="Cladiere L."/>
            <person name="Cock J.M."/>
            <person name="Coelho S.M."/>
            <person name="Colleoni C."/>
            <person name="Czjzek M."/>
            <person name="Da Silva C."/>
            <person name="Delage L."/>
            <person name="Denoeud F."/>
            <person name="Deschamps P."/>
            <person name="Dittami S.M."/>
            <person name="Gabaldon T."/>
            <person name="Gachon C.M."/>
            <person name="Groisillier A."/>
            <person name="Herve C."/>
            <person name="Jabbari K."/>
            <person name="Katinka M."/>
            <person name="Kloareg B."/>
            <person name="Kowalczyk N."/>
            <person name="Labadie K."/>
            <person name="Leblanc C."/>
            <person name="Lopez P.J."/>
            <person name="McLachlan D.H."/>
            <person name="Meslet-Cladiere L."/>
            <person name="Moustafa A."/>
            <person name="Nehr Z."/>
            <person name="Nyvall Collen P."/>
            <person name="Panaud O."/>
            <person name="Partensky F."/>
            <person name="Poulain J."/>
            <person name="Rensing S.A."/>
            <person name="Rousvoal S."/>
            <person name="Samson G."/>
            <person name="Symeonidi A."/>
            <person name="Weissenbach J."/>
            <person name="Zambounis A."/>
            <person name="Wincker P."/>
            <person name="Boyen C."/>
        </authorList>
    </citation>
    <scope>NUCLEOTIDE SEQUENCE [LARGE SCALE GENOMIC DNA]</scope>
    <source>
        <strain evidence="6">cv. Stackhouse</strain>
    </source>
</reference>
<keyword evidence="6" id="KW-1185">Reference proteome</keyword>
<feature type="compositionally biased region" description="Polar residues" evidence="4">
    <location>
        <begin position="828"/>
        <end position="845"/>
    </location>
</feature>
<dbReference type="InterPro" id="IPR011990">
    <property type="entry name" value="TPR-like_helical_dom_sf"/>
</dbReference>
<keyword evidence="3" id="KW-0802">TPR repeat</keyword>
<feature type="compositionally biased region" description="Polar residues" evidence="4">
    <location>
        <begin position="736"/>
        <end position="746"/>
    </location>
</feature>
<dbReference type="OrthoDB" id="418911at2759"/>
<dbReference type="InterPro" id="IPR051630">
    <property type="entry name" value="Corepressor-Demethylase"/>
</dbReference>
<evidence type="ECO:0000313" key="6">
    <source>
        <dbReference type="Proteomes" id="UP000012073"/>
    </source>
</evidence>
<feature type="compositionally biased region" description="Polar residues" evidence="4">
    <location>
        <begin position="688"/>
        <end position="702"/>
    </location>
</feature>
<dbReference type="STRING" id="2769.R7QRJ9"/>
<feature type="compositionally biased region" description="Low complexity" evidence="4">
    <location>
        <begin position="534"/>
        <end position="544"/>
    </location>
</feature>
<feature type="repeat" description="TPR" evidence="3">
    <location>
        <begin position="340"/>
        <end position="373"/>
    </location>
</feature>
<dbReference type="GO" id="GO:0005634">
    <property type="term" value="C:nucleus"/>
    <property type="evidence" value="ECO:0007669"/>
    <property type="project" value="UniProtKB-SubCell"/>
</dbReference>
<feature type="compositionally biased region" description="Polar residues" evidence="4">
    <location>
        <begin position="601"/>
        <end position="610"/>
    </location>
</feature>
<dbReference type="RefSeq" id="XP_005710410.1">
    <property type="nucleotide sequence ID" value="XM_005710353.1"/>
</dbReference>
<evidence type="ECO:0000256" key="2">
    <source>
        <dbReference type="ARBA" id="ARBA00023242"/>
    </source>
</evidence>
<dbReference type="Pfam" id="PF13181">
    <property type="entry name" value="TPR_8"/>
    <property type="match status" value="1"/>
</dbReference>
<feature type="repeat" description="TPR" evidence="3">
    <location>
        <begin position="94"/>
        <end position="127"/>
    </location>
</feature>
<feature type="compositionally biased region" description="Basic and acidic residues" evidence="4">
    <location>
        <begin position="809"/>
        <end position="825"/>
    </location>
</feature>
<accession>R7QRJ9</accession>
<feature type="compositionally biased region" description="Polar residues" evidence="4">
    <location>
        <begin position="1230"/>
        <end position="1242"/>
    </location>
</feature>
<dbReference type="PANTHER" id="PTHR14017:SF28">
    <property type="entry name" value="CHROMOSOME UNDETERMINED SCAFFOLD_98, WHOLE GENOME SHOTGUN SEQUENCE"/>
    <property type="match status" value="1"/>
</dbReference>
<name>R7QRJ9_CHOCR</name>
<gene>
    <name evidence="5" type="ORF">CHC_T00009410001</name>
</gene>
<feature type="compositionally biased region" description="Basic and acidic residues" evidence="4">
    <location>
        <begin position="1200"/>
        <end position="1216"/>
    </location>
</feature>
<feature type="repeat" description="TPR" evidence="3">
    <location>
        <begin position="272"/>
        <end position="305"/>
    </location>
</feature>
<feature type="compositionally biased region" description="Basic and acidic residues" evidence="4">
    <location>
        <begin position="846"/>
        <end position="858"/>
    </location>
</feature>
<dbReference type="KEGG" id="ccp:CHC_T00009410001"/>
<feature type="repeat" description="TPR" evidence="3">
    <location>
        <begin position="130"/>
        <end position="163"/>
    </location>
</feature>
<dbReference type="SUPFAM" id="SSF48452">
    <property type="entry name" value="TPR-like"/>
    <property type="match status" value="2"/>
</dbReference>
<dbReference type="Pfam" id="PF13432">
    <property type="entry name" value="TPR_16"/>
    <property type="match status" value="2"/>
</dbReference>
<dbReference type="Gramene" id="CDF40116">
    <property type="protein sequence ID" value="CDF40116"/>
    <property type="gene ID" value="CHC_T00009410001"/>
</dbReference>
<feature type="region of interest" description="Disordered" evidence="4">
    <location>
        <begin position="506"/>
        <end position="556"/>
    </location>
</feature>
<dbReference type="EMBL" id="HG002126">
    <property type="protein sequence ID" value="CDF40116.1"/>
    <property type="molecule type" value="Genomic_DNA"/>
</dbReference>
<feature type="compositionally biased region" description="Polar residues" evidence="4">
    <location>
        <begin position="1003"/>
        <end position="1016"/>
    </location>
</feature>
<feature type="compositionally biased region" description="Polar residues" evidence="4">
    <location>
        <begin position="784"/>
        <end position="806"/>
    </location>
</feature>
<evidence type="ECO:0000313" key="5">
    <source>
        <dbReference type="EMBL" id="CDF40116.1"/>
    </source>
</evidence>
<evidence type="ECO:0000256" key="3">
    <source>
        <dbReference type="PROSITE-ProRule" id="PRU00339"/>
    </source>
</evidence>
<feature type="repeat" description="TPR" evidence="3">
    <location>
        <begin position="204"/>
        <end position="237"/>
    </location>
</feature>
<protein>
    <submittedName>
        <fullName evidence="5">TPR repeat-containing protein</fullName>
    </submittedName>
</protein>
<organism evidence="5 6">
    <name type="scientific">Chondrus crispus</name>
    <name type="common">Carrageen Irish moss</name>
    <name type="synonym">Polymorpha crispa</name>
    <dbReference type="NCBI Taxonomy" id="2769"/>
    <lineage>
        <taxon>Eukaryota</taxon>
        <taxon>Rhodophyta</taxon>
        <taxon>Florideophyceae</taxon>
        <taxon>Rhodymeniophycidae</taxon>
        <taxon>Gigartinales</taxon>
        <taxon>Gigartinaceae</taxon>
        <taxon>Chondrus</taxon>
    </lineage>
</organism>
<keyword evidence="2" id="KW-0539">Nucleus</keyword>
<feature type="region of interest" description="Disordered" evidence="4">
    <location>
        <begin position="568"/>
        <end position="709"/>
    </location>
</feature>
<dbReference type="SMART" id="SM00028">
    <property type="entry name" value="TPR"/>
    <property type="match status" value="10"/>
</dbReference>
<feature type="repeat" description="TPR" evidence="3">
    <location>
        <begin position="306"/>
        <end position="339"/>
    </location>
</feature>
<proteinExistence type="predicted"/>
<dbReference type="InterPro" id="IPR019734">
    <property type="entry name" value="TPR_rpt"/>
</dbReference>
<dbReference type="Proteomes" id="UP000012073">
    <property type="component" value="Unassembled WGS sequence"/>
</dbReference>
<dbReference type="GeneID" id="17318125"/>